<dbReference type="EC" id="2.7.13.3" evidence="2"/>
<dbReference type="PRINTS" id="PR00344">
    <property type="entry name" value="BCTRLSENSOR"/>
</dbReference>
<keyword evidence="8" id="KW-0902">Two-component regulatory system</keyword>
<evidence type="ECO:0000256" key="9">
    <source>
        <dbReference type="SAM" id="Phobius"/>
    </source>
</evidence>
<evidence type="ECO:0000256" key="7">
    <source>
        <dbReference type="ARBA" id="ARBA00022840"/>
    </source>
</evidence>
<evidence type="ECO:0000313" key="12">
    <source>
        <dbReference type="Proteomes" id="UP000060602"/>
    </source>
</evidence>
<evidence type="ECO:0000256" key="1">
    <source>
        <dbReference type="ARBA" id="ARBA00000085"/>
    </source>
</evidence>
<proteinExistence type="predicted"/>
<dbReference type="SMART" id="SM00388">
    <property type="entry name" value="HisKA"/>
    <property type="match status" value="1"/>
</dbReference>
<dbReference type="AlphaFoldDB" id="A0A0X8NYW6"/>
<keyword evidence="9" id="KW-1133">Transmembrane helix</keyword>
<dbReference type="SMART" id="SM00387">
    <property type="entry name" value="HATPase_c"/>
    <property type="match status" value="1"/>
</dbReference>
<dbReference type="InterPro" id="IPR036097">
    <property type="entry name" value="HisK_dim/P_sf"/>
</dbReference>
<keyword evidence="6 11" id="KW-0418">Kinase</keyword>
<dbReference type="InterPro" id="IPR003661">
    <property type="entry name" value="HisK_dim/P_dom"/>
</dbReference>
<comment type="catalytic activity">
    <reaction evidence="1">
        <text>ATP + protein L-histidine = ADP + protein N-phospho-L-histidine.</text>
        <dbReference type="EC" id="2.7.13.3"/>
    </reaction>
</comment>
<dbReference type="InterPro" id="IPR004358">
    <property type="entry name" value="Sig_transdc_His_kin-like_C"/>
</dbReference>
<keyword evidence="9" id="KW-0812">Transmembrane</keyword>
<evidence type="ECO:0000256" key="3">
    <source>
        <dbReference type="ARBA" id="ARBA00022553"/>
    </source>
</evidence>
<evidence type="ECO:0000256" key="4">
    <source>
        <dbReference type="ARBA" id="ARBA00022679"/>
    </source>
</evidence>
<keyword evidence="3" id="KW-0597">Phosphoprotein</keyword>
<evidence type="ECO:0000256" key="6">
    <source>
        <dbReference type="ARBA" id="ARBA00022777"/>
    </source>
</evidence>
<accession>A0A0X8NYW6</accession>
<dbReference type="RefSeq" id="WP_061072231.1">
    <property type="nucleotide sequence ID" value="NZ_CP014060.2"/>
</dbReference>
<dbReference type="InterPro" id="IPR036890">
    <property type="entry name" value="HATPase_C_sf"/>
</dbReference>
<keyword evidence="4" id="KW-0808">Transferase</keyword>
<dbReference type="InterPro" id="IPR005467">
    <property type="entry name" value="His_kinase_dom"/>
</dbReference>
<feature type="transmembrane region" description="Helical" evidence="9">
    <location>
        <begin position="36"/>
        <end position="55"/>
    </location>
</feature>
<keyword evidence="5" id="KW-0547">Nucleotide-binding</keyword>
<dbReference type="Gene3D" id="3.30.565.10">
    <property type="entry name" value="Histidine kinase-like ATPase, C-terminal domain"/>
    <property type="match status" value="1"/>
</dbReference>
<dbReference type="EMBL" id="CP014060">
    <property type="protein sequence ID" value="AMG36812.1"/>
    <property type="molecule type" value="Genomic_DNA"/>
</dbReference>
<dbReference type="Gene3D" id="1.10.287.130">
    <property type="match status" value="1"/>
</dbReference>
<dbReference type="PROSITE" id="PS50109">
    <property type="entry name" value="HIS_KIN"/>
    <property type="match status" value="1"/>
</dbReference>
<dbReference type="GO" id="GO:0005524">
    <property type="term" value="F:ATP binding"/>
    <property type="evidence" value="ECO:0007669"/>
    <property type="project" value="UniProtKB-KW"/>
</dbReference>
<evidence type="ECO:0000313" key="11">
    <source>
        <dbReference type="EMBL" id="AMG36812.1"/>
    </source>
</evidence>
<dbReference type="Pfam" id="PF02518">
    <property type="entry name" value="HATPase_c"/>
    <property type="match status" value="1"/>
</dbReference>
<keyword evidence="7" id="KW-0067">ATP-binding</keyword>
<feature type="transmembrane region" description="Helical" evidence="9">
    <location>
        <begin position="12"/>
        <end position="30"/>
    </location>
</feature>
<dbReference type="Proteomes" id="UP000060602">
    <property type="component" value="Chromosome"/>
</dbReference>
<reference evidence="12" key="1">
    <citation type="submission" date="2015-12" db="EMBL/GenBank/DDBJ databases">
        <title>FDA dAtabase for Regulatory Grade micrObial Sequences (FDA-ARGOS): Supporting development and validation of Infectious Disease Dx tests.</title>
        <authorList>
            <person name="Case J."/>
            <person name="Tallon L."/>
            <person name="Sadzewicz L."/>
            <person name="Sengamalay N."/>
            <person name="Ott S."/>
            <person name="Godinez A."/>
            <person name="Nagaraj S."/>
            <person name="Nadendla S."/>
            <person name="Sichtig H."/>
        </authorList>
    </citation>
    <scope>NUCLEOTIDE SEQUENCE [LARGE SCALE GENOMIC DNA]</scope>
    <source>
        <strain evidence="12">FDAARGOS_147</strain>
    </source>
</reference>
<dbReference type="InterPro" id="IPR003594">
    <property type="entry name" value="HATPase_dom"/>
</dbReference>
<dbReference type="GO" id="GO:0000155">
    <property type="term" value="F:phosphorelay sensor kinase activity"/>
    <property type="evidence" value="ECO:0007669"/>
    <property type="project" value="InterPro"/>
</dbReference>
<dbReference type="PANTHER" id="PTHR43065:SF10">
    <property type="entry name" value="PEROXIDE STRESS-ACTIVATED HISTIDINE KINASE MAK3"/>
    <property type="match status" value="1"/>
</dbReference>
<protein>
    <recommendedName>
        <fullName evidence="2">histidine kinase</fullName>
        <ecNumber evidence="2">2.7.13.3</ecNumber>
    </recommendedName>
</protein>
<dbReference type="PANTHER" id="PTHR43065">
    <property type="entry name" value="SENSOR HISTIDINE KINASE"/>
    <property type="match status" value="1"/>
</dbReference>
<evidence type="ECO:0000256" key="8">
    <source>
        <dbReference type="ARBA" id="ARBA00023012"/>
    </source>
</evidence>
<feature type="transmembrane region" description="Helical" evidence="9">
    <location>
        <begin position="89"/>
        <end position="107"/>
    </location>
</feature>
<dbReference type="Pfam" id="PF00512">
    <property type="entry name" value="HisKA"/>
    <property type="match status" value="1"/>
</dbReference>
<feature type="domain" description="Histidine kinase" evidence="10">
    <location>
        <begin position="138"/>
        <end position="354"/>
    </location>
</feature>
<evidence type="ECO:0000256" key="5">
    <source>
        <dbReference type="ARBA" id="ARBA00022741"/>
    </source>
</evidence>
<evidence type="ECO:0000259" key="10">
    <source>
        <dbReference type="PROSITE" id="PS50109"/>
    </source>
</evidence>
<feature type="transmembrane region" description="Helical" evidence="9">
    <location>
        <begin position="60"/>
        <end position="77"/>
    </location>
</feature>
<gene>
    <name evidence="11" type="ORF">AL504_12725</name>
</gene>
<name>A0A0X8NYW6_ALCXX</name>
<evidence type="ECO:0000256" key="2">
    <source>
        <dbReference type="ARBA" id="ARBA00012438"/>
    </source>
</evidence>
<dbReference type="CDD" id="cd00082">
    <property type="entry name" value="HisKA"/>
    <property type="match status" value="1"/>
</dbReference>
<keyword evidence="9" id="KW-0472">Membrane</keyword>
<sequence length="360" mass="38511">MFLKPARYLKQRPGAGVALLVALMAVIFLADTFTRLEIAVAVFYVAVILAALSFLPRRGVALVAVACAALTLLSLYLTPNGGVLRELGLINAFISIAAIGVTTYLALKRAAAEDAAFEARTQLARMARIHSLGELTASIAHEINQPLAAIATSGSACQRWLEHDPPNIERALRALQRMTGDVHRASEVVARIRRDARNAAPQRERLDLAEVIGEVLELAGGELASNEVVVSTRIQERVPAVLGDRVQLGQVLVNLVLNAIEAMQQTPAGARQLTLRLSSQEAGQVQCSLTDTGPGLTPQARERLFDTFWSTKPEGTGLGLTISRGIIESHGGRLWAEPAAREGAVFCFMLPAAAAEDESS</sequence>
<dbReference type="SUPFAM" id="SSF47384">
    <property type="entry name" value="Homodimeric domain of signal transducing histidine kinase"/>
    <property type="match status" value="1"/>
</dbReference>
<dbReference type="SUPFAM" id="SSF55874">
    <property type="entry name" value="ATPase domain of HSP90 chaperone/DNA topoisomerase II/histidine kinase"/>
    <property type="match status" value="1"/>
</dbReference>
<organism evidence="11 12">
    <name type="scientific">Alcaligenes xylosoxydans xylosoxydans</name>
    <name type="common">Achromobacter xylosoxidans</name>
    <dbReference type="NCBI Taxonomy" id="85698"/>
    <lineage>
        <taxon>Bacteria</taxon>
        <taxon>Pseudomonadati</taxon>
        <taxon>Pseudomonadota</taxon>
        <taxon>Betaproteobacteria</taxon>
        <taxon>Burkholderiales</taxon>
        <taxon>Alcaligenaceae</taxon>
        <taxon>Achromobacter</taxon>
    </lineage>
</organism>